<accession>A0A1I7WSL3</accession>
<dbReference type="AlphaFoldDB" id="A0A1I7WSL3"/>
<sequence length="100" mass="11992">MNSTTTYKKCFYRLNLDSVSMITDPSLFLFSNQESKLLIIFNIKKLLVRYIKVQYSIFDLISLKVNRTKQSNKNIYCNKILKIFLKQRSRKKFQKPDNEI</sequence>
<protein>
    <submittedName>
        <fullName evidence="2">Uncharacterized protein</fullName>
    </submittedName>
</protein>
<organism evidence="1 2">
    <name type="scientific">Heterorhabditis bacteriophora</name>
    <name type="common">Entomopathogenic nematode worm</name>
    <dbReference type="NCBI Taxonomy" id="37862"/>
    <lineage>
        <taxon>Eukaryota</taxon>
        <taxon>Metazoa</taxon>
        <taxon>Ecdysozoa</taxon>
        <taxon>Nematoda</taxon>
        <taxon>Chromadorea</taxon>
        <taxon>Rhabditida</taxon>
        <taxon>Rhabditina</taxon>
        <taxon>Rhabditomorpha</taxon>
        <taxon>Strongyloidea</taxon>
        <taxon>Heterorhabditidae</taxon>
        <taxon>Heterorhabditis</taxon>
    </lineage>
</organism>
<dbReference type="WBParaSite" id="Hba_08171">
    <property type="protein sequence ID" value="Hba_08171"/>
    <property type="gene ID" value="Hba_08171"/>
</dbReference>
<dbReference type="Proteomes" id="UP000095283">
    <property type="component" value="Unplaced"/>
</dbReference>
<name>A0A1I7WSL3_HETBA</name>
<proteinExistence type="predicted"/>
<evidence type="ECO:0000313" key="1">
    <source>
        <dbReference type="Proteomes" id="UP000095283"/>
    </source>
</evidence>
<keyword evidence="1" id="KW-1185">Reference proteome</keyword>
<reference evidence="2" key="1">
    <citation type="submission" date="2016-11" db="UniProtKB">
        <authorList>
            <consortium name="WormBaseParasite"/>
        </authorList>
    </citation>
    <scope>IDENTIFICATION</scope>
</reference>
<evidence type="ECO:0000313" key="2">
    <source>
        <dbReference type="WBParaSite" id="Hba_08171"/>
    </source>
</evidence>